<name>A0A067SXW6_GALM3</name>
<evidence type="ECO:0000313" key="2">
    <source>
        <dbReference type="Proteomes" id="UP000027222"/>
    </source>
</evidence>
<dbReference type="Proteomes" id="UP000027222">
    <property type="component" value="Unassembled WGS sequence"/>
</dbReference>
<keyword evidence="2" id="KW-1185">Reference proteome</keyword>
<gene>
    <name evidence="1" type="ORF">GALMADRAFT_157417</name>
</gene>
<sequence>MNGNNTAWRALESCLAEHRLQGIQDIHLEIHLQYNPYWHQGGLTGSKVITRTEGIARDSLPRLVSLRPTTFFVDIVIDEAEHSPNIRLGLGVKFRGIHSGWW</sequence>
<evidence type="ECO:0000313" key="1">
    <source>
        <dbReference type="EMBL" id="KDR74887.1"/>
    </source>
</evidence>
<dbReference type="AlphaFoldDB" id="A0A067SXW6"/>
<protein>
    <submittedName>
        <fullName evidence="1">Uncharacterized protein</fullName>
    </submittedName>
</protein>
<dbReference type="EMBL" id="KL142382">
    <property type="protein sequence ID" value="KDR74887.1"/>
    <property type="molecule type" value="Genomic_DNA"/>
</dbReference>
<accession>A0A067SXW6</accession>
<proteinExistence type="predicted"/>
<reference evidence="2" key="1">
    <citation type="journal article" date="2014" name="Proc. Natl. Acad. Sci. U.S.A.">
        <title>Extensive sampling of basidiomycete genomes demonstrates inadequacy of the white-rot/brown-rot paradigm for wood decay fungi.</title>
        <authorList>
            <person name="Riley R."/>
            <person name="Salamov A.A."/>
            <person name="Brown D.W."/>
            <person name="Nagy L.G."/>
            <person name="Floudas D."/>
            <person name="Held B.W."/>
            <person name="Levasseur A."/>
            <person name="Lombard V."/>
            <person name="Morin E."/>
            <person name="Otillar R."/>
            <person name="Lindquist E.A."/>
            <person name="Sun H."/>
            <person name="LaButti K.M."/>
            <person name="Schmutz J."/>
            <person name="Jabbour D."/>
            <person name="Luo H."/>
            <person name="Baker S.E."/>
            <person name="Pisabarro A.G."/>
            <person name="Walton J.D."/>
            <person name="Blanchette R.A."/>
            <person name="Henrissat B."/>
            <person name="Martin F."/>
            <person name="Cullen D."/>
            <person name="Hibbett D.S."/>
            <person name="Grigoriev I.V."/>
        </authorList>
    </citation>
    <scope>NUCLEOTIDE SEQUENCE [LARGE SCALE GENOMIC DNA]</scope>
    <source>
        <strain evidence="2">CBS 339.88</strain>
    </source>
</reference>
<organism evidence="1 2">
    <name type="scientific">Galerina marginata (strain CBS 339.88)</name>
    <dbReference type="NCBI Taxonomy" id="685588"/>
    <lineage>
        <taxon>Eukaryota</taxon>
        <taxon>Fungi</taxon>
        <taxon>Dikarya</taxon>
        <taxon>Basidiomycota</taxon>
        <taxon>Agaricomycotina</taxon>
        <taxon>Agaricomycetes</taxon>
        <taxon>Agaricomycetidae</taxon>
        <taxon>Agaricales</taxon>
        <taxon>Agaricineae</taxon>
        <taxon>Strophariaceae</taxon>
        <taxon>Galerina</taxon>
    </lineage>
</organism>
<dbReference type="HOGENOM" id="CLU_2277705_0_0_1"/>